<evidence type="ECO:0000313" key="2">
    <source>
        <dbReference type="EMBL" id="MBB4653308.1"/>
    </source>
</evidence>
<evidence type="ECO:0000313" key="3">
    <source>
        <dbReference type="Proteomes" id="UP000539538"/>
    </source>
</evidence>
<gene>
    <name evidence="2" type="ORF">GGQ99_005098</name>
</gene>
<comment type="caution">
    <text evidence="2">The sequence shown here is derived from an EMBL/GenBank/DDBJ whole genome shotgun (WGS) entry which is preliminary data.</text>
</comment>
<keyword evidence="1" id="KW-0812">Transmembrane</keyword>
<evidence type="ECO:0008006" key="4">
    <source>
        <dbReference type="Google" id="ProtNLM"/>
    </source>
</evidence>
<feature type="transmembrane region" description="Helical" evidence="1">
    <location>
        <begin position="20"/>
        <end position="40"/>
    </location>
</feature>
<dbReference type="RefSeq" id="WP_183264652.1">
    <property type="nucleotide sequence ID" value="NZ_BAAAVZ010000017.1"/>
</dbReference>
<organism evidence="2 3">
    <name type="scientific">Aminobacter niigataensis</name>
    <dbReference type="NCBI Taxonomy" id="83265"/>
    <lineage>
        <taxon>Bacteria</taxon>
        <taxon>Pseudomonadati</taxon>
        <taxon>Pseudomonadota</taxon>
        <taxon>Alphaproteobacteria</taxon>
        <taxon>Hyphomicrobiales</taxon>
        <taxon>Phyllobacteriaceae</taxon>
        <taxon>Aminobacter</taxon>
    </lineage>
</organism>
<dbReference type="EMBL" id="JACHOT010000012">
    <property type="protein sequence ID" value="MBB4653308.1"/>
    <property type="molecule type" value="Genomic_DNA"/>
</dbReference>
<evidence type="ECO:0000256" key="1">
    <source>
        <dbReference type="SAM" id="Phobius"/>
    </source>
</evidence>
<keyword evidence="1" id="KW-1133">Transmembrane helix</keyword>
<name>A0ABR6L9N2_9HYPH</name>
<protein>
    <recommendedName>
        <fullName evidence="4">Aquaporin family protein</fullName>
    </recommendedName>
</protein>
<reference evidence="2 3" key="1">
    <citation type="submission" date="2020-08" db="EMBL/GenBank/DDBJ databases">
        <title>Genomic Encyclopedia of Type Strains, Phase IV (KMG-IV): sequencing the most valuable type-strain genomes for metagenomic binning, comparative biology and taxonomic classification.</title>
        <authorList>
            <person name="Goeker M."/>
        </authorList>
    </citation>
    <scope>NUCLEOTIDE SEQUENCE [LARGE SCALE GENOMIC DNA]</scope>
    <source>
        <strain evidence="2 3">DSM 7050</strain>
    </source>
</reference>
<keyword evidence="1" id="KW-0472">Membrane</keyword>
<accession>A0ABR6L9N2</accession>
<proteinExistence type="predicted"/>
<sequence>MNAAMSQKLANYGQWTYRGAWALEIVAAIIGLATGIALSYRGFVANEAADTMDLVLAGA</sequence>
<keyword evidence="3" id="KW-1185">Reference proteome</keyword>
<dbReference type="Proteomes" id="UP000539538">
    <property type="component" value="Unassembled WGS sequence"/>
</dbReference>